<gene>
    <name evidence="1" type="ORF">LTS18_007845</name>
</gene>
<accession>A0ACC3E071</accession>
<evidence type="ECO:0000313" key="1">
    <source>
        <dbReference type="EMBL" id="KAK3082289.1"/>
    </source>
</evidence>
<reference evidence="1" key="1">
    <citation type="submission" date="2024-09" db="EMBL/GenBank/DDBJ databases">
        <title>Black Yeasts Isolated from many extreme environments.</title>
        <authorList>
            <person name="Coleine C."/>
            <person name="Stajich J.E."/>
            <person name="Selbmann L."/>
        </authorList>
    </citation>
    <scope>NUCLEOTIDE SEQUENCE</scope>
    <source>
        <strain evidence="1">CCFEE 5737</strain>
    </source>
</reference>
<proteinExistence type="predicted"/>
<keyword evidence="2" id="KW-1185">Reference proteome</keyword>
<dbReference type="EMBL" id="JAWDJW010000002">
    <property type="protein sequence ID" value="KAK3082289.1"/>
    <property type="molecule type" value="Genomic_DNA"/>
</dbReference>
<dbReference type="Proteomes" id="UP001186974">
    <property type="component" value="Unassembled WGS sequence"/>
</dbReference>
<protein>
    <submittedName>
        <fullName evidence="1">Uncharacterized protein</fullName>
    </submittedName>
</protein>
<sequence>MSSNSKLNPFDVYNATYKRIRGHEIDASILIPANLGPGNHPLIVRWHGGFLIGGSRLFMPWFPQWILDYAVSKGAVLISPDYRLMPEASGLDILSDLADFWKWVRSGLQQELYRMSDVLGWKQEVNVDTNDTLVIGESAGGYLALQSALLHPNVGIKACIAAYPVIDIKSRFFSEDYPKPMLIFRENIPVGRLEAHIANTKPGTVVTADGWPPERIDLAICAVQRGRYLDLVGTDTSLFPLENLERANGLPAIWIYHGKGDSAVPVEHSMGFTKSLRKLRPDAAVQLSLEEGEHGLDAEVSLSTSWIKDGLAIIEGYWPSSGSKM</sequence>
<comment type="caution">
    <text evidence="1">The sequence shown here is derived from an EMBL/GenBank/DDBJ whole genome shotgun (WGS) entry which is preliminary data.</text>
</comment>
<name>A0ACC3E071_9PEZI</name>
<organism evidence="1 2">
    <name type="scientific">Coniosporium uncinatum</name>
    <dbReference type="NCBI Taxonomy" id="93489"/>
    <lineage>
        <taxon>Eukaryota</taxon>
        <taxon>Fungi</taxon>
        <taxon>Dikarya</taxon>
        <taxon>Ascomycota</taxon>
        <taxon>Pezizomycotina</taxon>
        <taxon>Dothideomycetes</taxon>
        <taxon>Dothideomycetes incertae sedis</taxon>
        <taxon>Coniosporium</taxon>
    </lineage>
</organism>
<evidence type="ECO:0000313" key="2">
    <source>
        <dbReference type="Proteomes" id="UP001186974"/>
    </source>
</evidence>